<gene>
    <name evidence="5" type="ordered locus">CD196_1530</name>
</gene>
<dbReference type="GO" id="GO:0016887">
    <property type="term" value="F:ATP hydrolysis activity"/>
    <property type="evidence" value="ECO:0007669"/>
    <property type="project" value="InterPro"/>
</dbReference>
<keyword evidence="3 5" id="KW-0067">ATP-binding</keyword>
<evidence type="ECO:0000256" key="1">
    <source>
        <dbReference type="ARBA" id="ARBA00022448"/>
    </source>
</evidence>
<reference evidence="5 6" key="1">
    <citation type="journal article" date="2009" name="Genome Biol.">
        <title>Comparative genome and phenotypic analysis of Clostridium difficile 027 strains provides insight into the evolution of a hypervirulent bacterium.</title>
        <authorList>
            <person name="Stabler R.A."/>
            <person name="He M."/>
            <person name="Dawson L."/>
            <person name="Martin M."/>
            <person name="Valiente E."/>
            <person name="Corton C."/>
            <person name="Lawley T.D."/>
            <person name="Sebaihia M."/>
            <person name="Quail M.A."/>
            <person name="Rose G."/>
            <person name="Gerding D.N."/>
            <person name="Gibert M."/>
            <person name="Popoff M.R."/>
            <person name="Parkhill J."/>
            <person name="Dougan G."/>
            <person name="Wren B.W."/>
        </authorList>
    </citation>
    <scope>NUCLEOTIDE SEQUENCE [LARGE SCALE GENOMIC DNA]</scope>
    <source>
        <strain evidence="5 6">CD196</strain>
    </source>
</reference>
<dbReference type="InterPro" id="IPR003439">
    <property type="entry name" value="ABC_transporter-like_ATP-bd"/>
</dbReference>
<proteinExistence type="predicted"/>
<sequence>MWRIVNMIEIKNVSKTYKRMQGLKIRKIEALKNVSFNIEKGKITALLGINGVGKSTMLKAIAGLINIDSGEIRIDGEKINEKVYNKLAFVPDVQSHFSNTTIKETFEFMEIFYSKWNKEKSKEMMDIFKLDEDEIIDNLSKGNIARVKLILGFCQDPEYILLDEPFTGIDLFKREEFIGVIAQYMEENQAIIITTHEIVEIESLVDEVVILDEGQIITSFNAEELREREGKSILDKMREVYKNE</sequence>
<evidence type="ECO:0000313" key="5">
    <source>
        <dbReference type="EMBL" id="CBA62930.1"/>
    </source>
</evidence>
<dbReference type="CDD" id="cd03230">
    <property type="entry name" value="ABC_DR_subfamily_A"/>
    <property type="match status" value="1"/>
</dbReference>
<dbReference type="InterPro" id="IPR027417">
    <property type="entry name" value="P-loop_NTPase"/>
</dbReference>
<dbReference type="InterPro" id="IPR017871">
    <property type="entry name" value="ABC_transporter-like_CS"/>
</dbReference>
<organism evidence="5 6">
    <name type="scientific">Clostridioides difficile (strain CD196)</name>
    <name type="common">Peptoclostridium difficile</name>
    <dbReference type="NCBI Taxonomy" id="645462"/>
    <lineage>
        <taxon>Bacteria</taxon>
        <taxon>Bacillati</taxon>
        <taxon>Bacillota</taxon>
        <taxon>Clostridia</taxon>
        <taxon>Peptostreptococcales</taxon>
        <taxon>Peptostreptococcaceae</taxon>
        <taxon>Clostridioides</taxon>
    </lineage>
</organism>
<dbReference type="HOGENOM" id="CLU_000604_1_2_9"/>
<dbReference type="InterPro" id="IPR051782">
    <property type="entry name" value="ABC_Transporter_VariousFunc"/>
</dbReference>
<dbReference type="EMBL" id="FN538970">
    <property type="protein sequence ID" value="CBA62930.1"/>
    <property type="molecule type" value="Genomic_DNA"/>
</dbReference>
<dbReference type="Gene3D" id="3.40.50.300">
    <property type="entry name" value="P-loop containing nucleotide triphosphate hydrolases"/>
    <property type="match status" value="1"/>
</dbReference>
<dbReference type="SMART" id="SM00382">
    <property type="entry name" value="AAA"/>
    <property type="match status" value="1"/>
</dbReference>
<dbReference type="PROSITE" id="PS50893">
    <property type="entry name" value="ABC_TRANSPORTER_2"/>
    <property type="match status" value="1"/>
</dbReference>
<evidence type="ECO:0000256" key="3">
    <source>
        <dbReference type="ARBA" id="ARBA00022840"/>
    </source>
</evidence>
<dbReference type="SUPFAM" id="SSF52540">
    <property type="entry name" value="P-loop containing nucleoside triphosphate hydrolases"/>
    <property type="match status" value="1"/>
</dbReference>
<dbReference type="AlphaFoldDB" id="A0A0H3NBF3"/>
<dbReference type="Pfam" id="PF00005">
    <property type="entry name" value="ABC_tran"/>
    <property type="match status" value="1"/>
</dbReference>
<feature type="domain" description="ABC transporter" evidence="4">
    <location>
        <begin position="8"/>
        <end position="238"/>
    </location>
</feature>
<evidence type="ECO:0000313" key="6">
    <source>
        <dbReference type="Proteomes" id="UP000002068"/>
    </source>
</evidence>
<protein>
    <submittedName>
        <fullName evidence="5">ABC transporter, ATP-binding protein</fullName>
    </submittedName>
</protein>
<keyword evidence="2" id="KW-0547">Nucleotide-binding</keyword>
<dbReference type="Proteomes" id="UP000002068">
    <property type="component" value="Chromosome"/>
</dbReference>
<keyword evidence="1" id="KW-0813">Transport</keyword>
<evidence type="ECO:0000259" key="4">
    <source>
        <dbReference type="PROSITE" id="PS50893"/>
    </source>
</evidence>
<evidence type="ECO:0000256" key="2">
    <source>
        <dbReference type="ARBA" id="ARBA00022741"/>
    </source>
</evidence>
<dbReference type="PANTHER" id="PTHR42939:SF1">
    <property type="entry name" value="ABC TRANSPORTER ATP-BINDING PROTEIN ALBC-RELATED"/>
    <property type="match status" value="1"/>
</dbReference>
<dbReference type="PROSITE" id="PS00211">
    <property type="entry name" value="ABC_TRANSPORTER_1"/>
    <property type="match status" value="1"/>
</dbReference>
<dbReference type="GO" id="GO:0005524">
    <property type="term" value="F:ATP binding"/>
    <property type="evidence" value="ECO:0007669"/>
    <property type="project" value="UniProtKB-KW"/>
</dbReference>
<dbReference type="PANTHER" id="PTHR42939">
    <property type="entry name" value="ABC TRANSPORTER ATP-BINDING PROTEIN ALBC-RELATED"/>
    <property type="match status" value="1"/>
</dbReference>
<name>A0A0H3NBF3_CLODC</name>
<dbReference type="KEGG" id="cdc:CD196_1530"/>
<dbReference type="InterPro" id="IPR003593">
    <property type="entry name" value="AAA+_ATPase"/>
</dbReference>
<accession>A0A0H3NBF3</accession>